<name>A0A433Q6M5_9FUNG</name>
<evidence type="ECO:0000256" key="4">
    <source>
        <dbReference type="PROSITE-ProRule" id="PRU00221"/>
    </source>
</evidence>
<dbReference type="GO" id="GO:0005634">
    <property type="term" value="C:nucleus"/>
    <property type="evidence" value="ECO:0007669"/>
    <property type="project" value="InterPro"/>
</dbReference>
<dbReference type="AlphaFoldDB" id="A0A433Q6M5"/>
<protein>
    <submittedName>
        <fullName evidence="6">WD40-repeat-containing domain protein</fullName>
    </submittedName>
</protein>
<evidence type="ECO:0000313" key="6">
    <source>
        <dbReference type="EMBL" id="RUS25434.1"/>
    </source>
</evidence>
<dbReference type="EMBL" id="RBNJ01012981">
    <property type="protein sequence ID" value="RUS25434.1"/>
    <property type="molecule type" value="Genomic_DNA"/>
</dbReference>
<dbReference type="SMART" id="SM00320">
    <property type="entry name" value="WD40"/>
    <property type="match status" value="2"/>
</dbReference>
<dbReference type="GO" id="GO:0005667">
    <property type="term" value="C:transcription regulator complex"/>
    <property type="evidence" value="ECO:0007669"/>
    <property type="project" value="TreeGrafter"/>
</dbReference>
<sequence>MALITIPRTLSLTTLVQELLDDIIVLLDPVDLVHLSYTSKYFHSVVVTPLTWSRCLRRLASRDKSPPLLDTFTATREEISQEIQRISRRERNWKKLLVTKVREVSIEWGLVGKLASDGAALVLLRMESTSCDLWSLPNLMLRQKCYGPCWCHLISIAVSMENKVVLGGSNKGQIFIWPIVKENGEVVDSPRTFQGHTEGISCIDIPRDGTGRIVTGSLDRRVIVWDLATGARLQELDTNRQVIGVHLHEAALRTFHTDAHFKKYSFPDFQVVCKHHLPQTAKSRTRPSSGDAGFFFCASAKNHGVLYPPDGPSRSAVETRRISTLALDGSHGRVVVALENLKPIGEAVKVWNFGEKEDEFGSLKAADKQVEMALNCYWWGEAQAVAIVDAGIVVWTRSMRLVLLEFD</sequence>
<dbReference type="PROSITE" id="PS50082">
    <property type="entry name" value="WD_REPEATS_2"/>
    <property type="match status" value="1"/>
</dbReference>
<evidence type="ECO:0000313" key="7">
    <source>
        <dbReference type="Proteomes" id="UP000274822"/>
    </source>
</evidence>
<evidence type="ECO:0000256" key="3">
    <source>
        <dbReference type="ARBA" id="ARBA00022737"/>
    </source>
</evidence>
<dbReference type="SUPFAM" id="SSF81383">
    <property type="entry name" value="F-box domain"/>
    <property type="match status" value="1"/>
</dbReference>
<keyword evidence="2 4" id="KW-0853">WD repeat</keyword>
<dbReference type="InterPro" id="IPR009146">
    <property type="entry name" value="Groucho_enhance"/>
</dbReference>
<dbReference type="Gene3D" id="1.20.1280.50">
    <property type="match status" value="1"/>
</dbReference>
<dbReference type="Proteomes" id="UP000274822">
    <property type="component" value="Unassembled WGS sequence"/>
</dbReference>
<feature type="domain" description="F-box" evidence="5">
    <location>
        <begin position="9"/>
        <end position="55"/>
    </location>
</feature>
<dbReference type="PANTHER" id="PTHR10814:SF33">
    <property type="entry name" value="TRANSDUCIN-LIKE ENHANCER PROTEIN 7"/>
    <property type="match status" value="1"/>
</dbReference>
<keyword evidence="7" id="KW-1185">Reference proteome</keyword>
<dbReference type="SUPFAM" id="SSF50978">
    <property type="entry name" value="WD40 repeat-like"/>
    <property type="match status" value="1"/>
</dbReference>
<comment type="caution">
    <text evidence="6">The sequence shown here is derived from an EMBL/GenBank/DDBJ whole genome shotgun (WGS) entry which is preliminary data.</text>
</comment>
<dbReference type="PANTHER" id="PTHR10814">
    <property type="entry name" value="TRANSDUCIN-LIKE ENHANCER PROTEIN"/>
    <property type="match status" value="1"/>
</dbReference>
<dbReference type="InterPro" id="IPR015943">
    <property type="entry name" value="WD40/YVTN_repeat-like_dom_sf"/>
</dbReference>
<dbReference type="InterPro" id="IPR036047">
    <property type="entry name" value="F-box-like_dom_sf"/>
</dbReference>
<dbReference type="Pfam" id="PF00646">
    <property type="entry name" value="F-box"/>
    <property type="match status" value="1"/>
</dbReference>
<dbReference type="PROSITE" id="PS00678">
    <property type="entry name" value="WD_REPEATS_1"/>
    <property type="match status" value="1"/>
</dbReference>
<dbReference type="Gene3D" id="2.130.10.10">
    <property type="entry name" value="YVTN repeat-like/Quinoprotein amine dehydrogenase"/>
    <property type="match status" value="1"/>
</dbReference>
<evidence type="ECO:0000256" key="2">
    <source>
        <dbReference type="ARBA" id="ARBA00022574"/>
    </source>
</evidence>
<dbReference type="GO" id="GO:0003714">
    <property type="term" value="F:transcription corepressor activity"/>
    <property type="evidence" value="ECO:0007669"/>
    <property type="project" value="TreeGrafter"/>
</dbReference>
<dbReference type="Pfam" id="PF00400">
    <property type="entry name" value="WD40"/>
    <property type="match status" value="1"/>
</dbReference>
<proteinExistence type="inferred from homology"/>
<reference evidence="6 7" key="1">
    <citation type="journal article" date="2018" name="New Phytol.">
        <title>Phylogenomics of Endogonaceae and evolution of mycorrhizas within Mucoromycota.</title>
        <authorList>
            <person name="Chang Y."/>
            <person name="Desiro A."/>
            <person name="Na H."/>
            <person name="Sandor L."/>
            <person name="Lipzen A."/>
            <person name="Clum A."/>
            <person name="Barry K."/>
            <person name="Grigoriev I.V."/>
            <person name="Martin F.M."/>
            <person name="Stajich J.E."/>
            <person name="Smith M.E."/>
            <person name="Bonito G."/>
            <person name="Spatafora J.W."/>
        </authorList>
    </citation>
    <scope>NUCLEOTIDE SEQUENCE [LARGE SCALE GENOMIC DNA]</scope>
    <source>
        <strain evidence="6 7">AD002</strain>
    </source>
</reference>
<evidence type="ECO:0000259" key="5">
    <source>
        <dbReference type="PROSITE" id="PS50181"/>
    </source>
</evidence>
<dbReference type="InterPro" id="IPR001810">
    <property type="entry name" value="F-box_dom"/>
</dbReference>
<dbReference type="InterPro" id="IPR001680">
    <property type="entry name" value="WD40_rpt"/>
</dbReference>
<dbReference type="PROSITE" id="PS50181">
    <property type="entry name" value="FBOX"/>
    <property type="match status" value="1"/>
</dbReference>
<gene>
    <name evidence="6" type="ORF">BC938DRAFT_472184</name>
</gene>
<evidence type="ECO:0000256" key="1">
    <source>
        <dbReference type="ARBA" id="ARBA00005969"/>
    </source>
</evidence>
<comment type="similarity">
    <text evidence="1">Belongs to the WD repeat Groucho/TLE family.</text>
</comment>
<dbReference type="InterPro" id="IPR036322">
    <property type="entry name" value="WD40_repeat_dom_sf"/>
</dbReference>
<accession>A0A433Q6M5</accession>
<dbReference type="PROSITE" id="PS50294">
    <property type="entry name" value="WD_REPEATS_REGION"/>
    <property type="match status" value="1"/>
</dbReference>
<dbReference type="InterPro" id="IPR019775">
    <property type="entry name" value="WD40_repeat_CS"/>
</dbReference>
<organism evidence="6 7">
    <name type="scientific">Jimgerdemannia flammicorona</name>
    <dbReference type="NCBI Taxonomy" id="994334"/>
    <lineage>
        <taxon>Eukaryota</taxon>
        <taxon>Fungi</taxon>
        <taxon>Fungi incertae sedis</taxon>
        <taxon>Mucoromycota</taxon>
        <taxon>Mucoromycotina</taxon>
        <taxon>Endogonomycetes</taxon>
        <taxon>Endogonales</taxon>
        <taxon>Endogonaceae</taxon>
        <taxon>Jimgerdemannia</taxon>
    </lineage>
</organism>
<feature type="repeat" description="WD" evidence="4">
    <location>
        <begin position="193"/>
        <end position="235"/>
    </location>
</feature>
<keyword evidence="3" id="KW-0677">Repeat</keyword>